<evidence type="ECO:0000313" key="3">
    <source>
        <dbReference type="Proteomes" id="UP000037035"/>
    </source>
</evidence>
<dbReference type="GO" id="GO:1990072">
    <property type="term" value="C:TRAPPIII protein complex"/>
    <property type="evidence" value="ECO:0007669"/>
    <property type="project" value="TreeGrafter"/>
</dbReference>
<feature type="compositionally biased region" description="Polar residues" evidence="1">
    <location>
        <begin position="384"/>
        <end position="408"/>
    </location>
</feature>
<dbReference type="PANTHER" id="PTHR12975:SF6">
    <property type="entry name" value="TRAFFICKING PROTEIN PARTICLE COMPLEX SUBUNIT 8"/>
    <property type="match status" value="1"/>
</dbReference>
<proteinExistence type="predicted"/>
<feature type="region of interest" description="Disordered" evidence="1">
    <location>
        <begin position="380"/>
        <end position="408"/>
    </location>
</feature>
<comment type="caution">
    <text evidence="2">The sequence shown here is derived from an EMBL/GenBank/DDBJ whole genome shotgun (WGS) entry which is preliminary data.</text>
</comment>
<evidence type="ECO:0000256" key="1">
    <source>
        <dbReference type="SAM" id="MobiDB-lite"/>
    </source>
</evidence>
<keyword evidence="3" id="KW-1185">Reference proteome</keyword>
<protein>
    <submittedName>
        <fullName evidence="2">Uncharacterized protein</fullName>
    </submittedName>
</protein>
<evidence type="ECO:0000313" key="2">
    <source>
        <dbReference type="EMBL" id="KNZ58668.1"/>
    </source>
</evidence>
<dbReference type="InterPro" id="IPR024420">
    <property type="entry name" value="TRAPP_III_complex_Trs85"/>
</dbReference>
<organism evidence="2 3">
    <name type="scientific">Puccinia sorghi</name>
    <dbReference type="NCBI Taxonomy" id="27349"/>
    <lineage>
        <taxon>Eukaryota</taxon>
        <taxon>Fungi</taxon>
        <taxon>Dikarya</taxon>
        <taxon>Basidiomycota</taxon>
        <taxon>Pucciniomycotina</taxon>
        <taxon>Pucciniomycetes</taxon>
        <taxon>Pucciniales</taxon>
        <taxon>Pucciniaceae</taxon>
        <taxon>Puccinia</taxon>
    </lineage>
</organism>
<dbReference type="VEuPathDB" id="FungiDB:VP01_187g1"/>
<dbReference type="STRING" id="27349.A0A0L6VD44"/>
<dbReference type="PANTHER" id="PTHR12975">
    <property type="entry name" value="TRANSPORT PROTEIN TRAPP"/>
    <property type="match status" value="1"/>
</dbReference>
<dbReference type="Pfam" id="PF12739">
    <property type="entry name" value="TRAPPC-Trs85"/>
    <property type="match status" value="1"/>
</dbReference>
<reference evidence="2 3" key="1">
    <citation type="submission" date="2015-08" db="EMBL/GenBank/DDBJ databases">
        <title>Next Generation Sequencing and Analysis of the Genome of Puccinia sorghi L Schw, the Causal Agent of Maize Common Rust.</title>
        <authorList>
            <person name="Rochi L."/>
            <person name="Burguener G."/>
            <person name="Darino M."/>
            <person name="Turjanski A."/>
            <person name="Kreff E."/>
            <person name="Dieguez M.J."/>
            <person name="Sacco F."/>
        </authorList>
    </citation>
    <scope>NUCLEOTIDE SEQUENCE [LARGE SCALE GENOMIC DNA]</scope>
    <source>
        <strain evidence="2 3">RO10H11247</strain>
    </source>
</reference>
<name>A0A0L6VD44_9BASI</name>
<sequence>MTTINSIEDTRHGPIQTCFSPRIAVFASQDVEENVCRKNNLPNFVSLLRPFEYIDRVSVRHSNYSTTILDSIRLSFFHIDQKVDSESETEVTDWLDSSLERSVFTEANITNWINFINSSHSPPPSPSSAVVPNLRIKREHEWLGSNQDEGEDYPQPPTPWYIRFLNLLFEHRPLVEYDYTSHPLAAMMVVSTSNPNPLSEFSKLHEKSGKDGTGWPLKDWLETGAILRYYLLVHEINHEPDGGKSQANGILDAVKKAYGLNCGLIYINSENTEWLRKKRIVDRDPSLINDRQNVTAKEDYWRKYECDAVAENQGKDVKFGEFISEEDILELKVLLREFTLQSLVPHMERCVQQWNDSLAASRKGITGRLFSVGKKYFSRVPGAGSSSSTPEHRYNSTTGSYPHQSQEAQTRRLADFSFMLGDYKLASQMYEYLRRDAFSDQAWSYYSSANQMIGLCTLLQSSFSQRSKLNIDLQSFLFDHTAATAPVSQLRIVMIYYEMARAVGDPNLMSGSLIRVASTNQYNGLISGLIYEQVSRIVSPRQAALYIVLAAHRYRTAQQNWLSHICLRQCPQFLCWNRIEDYIDDEMGQTAEFESDWPAAAIRYWNVIRRRIHTGATDDDDEVYVRKFRTSYQKALEINSSMTLPRIGDLSVFDVERCKIRVPYQNHLQAYPDVEMAMWEQLSSRCPGSPDVSDQNSELNTAIVNEPFYLDLILRNPLRTSMKVTHIRIKVANSDSVDQTDDIPSNLEITPIDDLELIPLEKREISVKLICKRAAIKFEITHVNFRFDSLIDCSQALKKKGKRLQTTLIQRLGHVYTHEQSMQVRVRGEVPMLEIVASEKLPSQVYDGESFLSSISIRNSGQVALKDLQGVISHTSIFRFCSDTQPTAETSILYEKASDTCMDSIVIETSNHLITESPALLAPELMNGETVQASIVCRGEEVGTHATCWLFVFRHATSGELLTLRHVQYLTVLPSMVINPLIRPSLSPDPFYILTLQLDCRDIPEDLEIYQVSTISTHWYGKCILSKAESSSLLHLSRESSSVNLALELHPRQVSQDDATTITMLEQLSKLLKKMNLDPGEMSKSSVRSHVTLTYPITQPVIRVDSPTLLNTILSSHRNLRRKALQTYFTSLTPSQIACIFPLTSTRSMDLILFWRAKESGKLGHHYVPDLSLGTTVDLVGKTLELVKDKAGGMYQESQLQQRLLVKQLQNSEYGKTLDPIAVVVTTCQQFIEWDFEGKGPLTVPVTFTLKNLSTTSAAEYKLDLLRGDFHSLEQSSASPGLPGTWANWVGKLNHSGRLERLEKLEIKCSCWFFGSGMMSIGDWRCTSSYSSSSSSLPSHPPSHPRDLVEDLKVSPVWVKYGSSTFVSVSDAPAQSIVAPSSRASSHVEL</sequence>
<dbReference type="OrthoDB" id="203724at2759"/>
<dbReference type="Proteomes" id="UP000037035">
    <property type="component" value="Unassembled WGS sequence"/>
</dbReference>
<dbReference type="EMBL" id="LAVV01006703">
    <property type="protein sequence ID" value="KNZ58668.1"/>
    <property type="molecule type" value="Genomic_DNA"/>
</dbReference>
<accession>A0A0L6VD44</accession>
<gene>
    <name evidence="2" type="ORF">VP01_187g1</name>
</gene>